<keyword evidence="1" id="KW-1133">Transmembrane helix</keyword>
<gene>
    <name evidence="2" type="ORF">RF11_00911</name>
</gene>
<accession>A0A0C2MMI2</accession>
<proteinExistence type="predicted"/>
<dbReference type="Proteomes" id="UP000031668">
    <property type="component" value="Unassembled WGS sequence"/>
</dbReference>
<keyword evidence="1" id="KW-0812">Transmembrane</keyword>
<keyword evidence="1" id="KW-0472">Membrane</keyword>
<evidence type="ECO:0000313" key="3">
    <source>
        <dbReference type="Proteomes" id="UP000031668"/>
    </source>
</evidence>
<dbReference type="AlphaFoldDB" id="A0A0C2MMI2"/>
<keyword evidence="3" id="KW-1185">Reference proteome</keyword>
<feature type="transmembrane region" description="Helical" evidence="1">
    <location>
        <begin position="75"/>
        <end position="99"/>
    </location>
</feature>
<organism evidence="2 3">
    <name type="scientific">Thelohanellus kitauei</name>
    <name type="common">Myxosporean</name>
    <dbReference type="NCBI Taxonomy" id="669202"/>
    <lineage>
        <taxon>Eukaryota</taxon>
        <taxon>Metazoa</taxon>
        <taxon>Cnidaria</taxon>
        <taxon>Myxozoa</taxon>
        <taxon>Myxosporea</taxon>
        <taxon>Bivalvulida</taxon>
        <taxon>Platysporina</taxon>
        <taxon>Myxobolidae</taxon>
        <taxon>Thelohanellus</taxon>
    </lineage>
</organism>
<dbReference type="EMBL" id="JWZT01003775">
    <property type="protein sequence ID" value="KII65560.1"/>
    <property type="molecule type" value="Genomic_DNA"/>
</dbReference>
<sequence>MDIEYKSKDTLQRYVVMIELPYILIQIVLMLIMAFTPTVYKVTTFDFIDNQTTKSFGLFVEHGEKYKFLHEMDGWSPIIMVLLIFLCIFILFLIIKLIVDMSYAKNKSSELFLASMLIHLTTCKPFSYTSGHDYCCQYPDNDHPNEPF</sequence>
<evidence type="ECO:0000313" key="2">
    <source>
        <dbReference type="EMBL" id="KII65560.1"/>
    </source>
</evidence>
<feature type="transmembrane region" description="Helical" evidence="1">
    <location>
        <begin position="20"/>
        <end position="40"/>
    </location>
</feature>
<evidence type="ECO:0000256" key="1">
    <source>
        <dbReference type="SAM" id="Phobius"/>
    </source>
</evidence>
<name>A0A0C2MMI2_THEKT</name>
<protein>
    <submittedName>
        <fullName evidence="2">Uncharacterized protein</fullName>
    </submittedName>
</protein>
<comment type="caution">
    <text evidence="2">The sequence shown here is derived from an EMBL/GenBank/DDBJ whole genome shotgun (WGS) entry which is preliminary data.</text>
</comment>
<reference evidence="2 3" key="1">
    <citation type="journal article" date="2014" name="Genome Biol. Evol.">
        <title>The genome of the myxosporean Thelohanellus kitauei shows adaptations to nutrient acquisition within its fish host.</title>
        <authorList>
            <person name="Yang Y."/>
            <person name="Xiong J."/>
            <person name="Zhou Z."/>
            <person name="Huo F."/>
            <person name="Miao W."/>
            <person name="Ran C."/>
            <person name="Liu Y."/>
            <person name="Zhang J."/>
            <person name="Feng J."/>
            <person name="Wang M."/>
            <person name="Wang M."/>
            <person name="Wang L."/>
            <person name="Yao B."/>
        </authorList>
    </citation>
    <scope>NUCLEOTIDE SEQUENCE [LARGE SCALE GENOMIC DNA]</scope>
    <source>
        <strain evidence="2">Wuqing</strain>
    </source>
</reference>